<dbReference type="OrthoDB" id="9778320at2"/>
<keyword evidence="2" id="KW-0732">Signal</keyword>
<proteinExistence type="predicted"/>
<keyword evidence="4" id="KW-0326">Glycosidase</keyword>
<dbReference type="RefSeq" id="WP_050354093.1">
    <property type="nucleotide sequence ID" value="NZ_LGSS01000002.1"/>
</dbReference>
<gene>
    <name evidence="4" type="ORF">CLPU_2c01590</name>
</gene>
<dbReference type="CDD" id="cd10966">
    <property type="entry name" value="CE4_yadE_5s"/>
    <property type="match status" value="1"/>
</dbReference>
<dbReference type="AlphaFoldDB" id="A0A0L0WE01"/>
<dbReference type="InterPro" id="IPR051398">
    <property type="entry name" value="Polysacch_Deacetylase"/>
</dbReference>
<sequence>MKTNFKTKIFILLILCFLIFFPQLKSVIKGDKYVKSKQLNANASQSKDFSDKIPVLLYHHIMEPNHIEEMGLTQNGSIISDVQFKKEMKFLHDNGYYTATLDELRDFIKGKIELPSKTVVITFDDGYLSNAVYAYPVLKEYNFNATIFMVGANLFEESQEYDYKKSQHINIKNFKKYSDVFSYESHTYDLHKLDNEKGKLITLPKEDVLNDLMKNKQLINAKYLAYPYGHYNNETINMLKETNHEMAFTVSPGYVNKDTNIYEAPRFIIFPNTSFQEFKEIVSGSKK</sequence>
<dbReference type="EMBL" id="LGSS01000002">
    <property type="protein sequence ID" value="KNF09707.1"/>
    <property type="molecule type" value="Genomic_DNA"/>
</dbReference>
<keyword evidence="4" id="KW-0119">Carbohydrate metabolism</keyword>
<dbReference type="Proteomes" id="UP000037267">
    <property type="component" value="Unassembled WGS sequence"/>
</dbReference>
<keyword evidence="5" id="KW-1185">Reference proteome</keyword>
<dbReference type="GO" id="GO:0045493">
    <property type="term" value="P:xylan catabolic process"/>
    <property type="evidence" value="ECO:0007669"/>
    <property type="project" value="UniProtKB-KW"/>
</dbReference>
<feature type="domain" description="NodB homology" evidence="3">
    <location>
        <begin position="117"/>
        <end position="287"/>
    </location>
</feature>
<comment type="caution">
    <text evidence="4">The sequence shown here is derived from an EMBL/GenBank/DDBJ whole genome shotgun (WGS) entry which is preliminary data.</text>
</comment>
<dbReference type="PANTHER" id="PTHR34216">
    <property type="match status" value="1"/>
</dbReference>
<keyword evidence="4" id="KW-0378">Hydrolase</keyword>
<dbReference type="Pfam" id="PF01522">
    <property type="entry name" value="Polysacc_deac_1"/>
    <property type="match status" value="1"/>
</dbReference>
<evidence type="ECO:0000256" key="1">
    <source>
        <dbReference type="ARBA" id="ARBA00004613"/>
    </source>
</evidence>
<dbReference type="PANTHER" id="PTHR34216:SF3">
    <property type="entry name" value="POLY-BETA-1,6-N-ACETYL-D-GLUCOSAMINE N-DEACETYLASE"/>
    <property type="match status" value="1"/>
</dbReference>
<reference evidence="5" key="1">
    <citation type="submission" date="2015-07" db="EMBL/GenBank/DDBJ databases">
        <title>Draft genome sequence of the purine-degrading Gottschalkia purinilyticum DSM 1384 (formerly Clostridium purinilyticum).</title>
        <authorList>
            <person name="Poehlein A."/>
            <person name="Schiel-Bengelsdorf B."/>
            <person name="Bengelsdorf F.R."/>
            <person name="Daniel R."/>
            <person name="Duerre P."/>
        </authorList>
    </citation>
    <scope>NUCLEOTIDE SEQUENCE [LARGE SCALE GENOMIC DNA]</scope>
    <source>
        <strain evidence="5">DSM 1384</strain>
    </source>
</reference>
<dbReference type="Gene3D" id="3.20.20.370">
    <property type="entry name" value="Glycoside hydrolase/deacetylase"/>
    <property type="match status" value="1"/>
</dbReference>
<dbReference type="GO" id="GO:0016810">
    <property type="term" value="F:hydrolase activity, acting on carbon-nitrogen (but not peptide) bonds"/>
    <property type="evidence" value="ECO:0007669"/>
    <property type="project" value="InterPro"/>
</dbReference>
<organism evidence="4 5">
    <name type="scientific">Gottschalkia purinilytica</name>
    <name type="common">Clostridium purinilyticum</name>
    <dbReference type="NCBI Taxonomy" id="1503"/>
    <lineage>
        <taxon>Bacteria</taxon>
        <taxon>Bacillati</taxon>
        <taxon>Bacillota</taxon>
        <taxon>Tissierellia</taxon>
        <taxon>Tissierellales</taxon>
        <taxon>Gottschalkiaceae</taxon>
        <taxon>Gottschalkia</taxon>
    </lineage>
</organism>
<evidence type="ECO:0000313" key="4">
    <source>
        <dbReference type="EMBL" id="KNF09707.1"/>
    </source>
</evidence>
<dbReference type="InterPro" id="IPR011330">
    <property type="entry name" value="Glyco_hydro/deAcase_b/a-brl"/>
</dbReference>
<protein>
    <submittedName>
        <fullName evidence="4">Putative xylanase/chitin deacetylase</fullName>
    </submittedName>
</protein>
<dbReference type="PROSITE" id="PS51677">
    <property type="entry name" value="NODB"/>
    <property type="match status" value="1"/>
</dbReference>
<evidence type="ECO:0000313" key="5">
    <source>
        <dbReference type="Proteomes" id="UP000037267"/>
    </source>
</evidence>
<keyword evidence="4" id="KW-0858">Xylan degradation</keyword>
<dbReference type="InterPro" id="IPR002509">
    <property type="entry name" value="NODB_dom"/>
</dbReference>
<dbReference type="SUPFAM" id="SSF88713">
    <property type="entry name" value="Glycoside hydrolase/deacetylase"/>
    <property type="match status" value="1"/>
</dbReference>
<comment type="subcellular location">
    <subcellularLocation>
        <location evidence="1">Secreted</location>
    </subcellularLocation>
</comment>
<dbReference type="GO" id="GO:0016798">
    <property type="term" value="F:hydrolase activity, acting on glycosyl bonds"/>
    <property type="evidence" value="ECO:0007669"/>
    <property type="project" value="UniProtKB-KW"/>
</dbReference>
<name>A0A0L0WE01_GOTPU</name>
<accession>A0A0L0WE01</accession>
<evidence type="ECO:0000259" key="3">
    <source>
        <dbReference type="PROSITE" id="PS51677"/>
    </source>
</evidence>
<keyword evidence="4" id="KW-0624">Polysaccharide degradation</keyword>
<evidence type="ECO:0000256" key="2">
    <source>
        <dbReference type="ARBA" id="ARBA00022729"/>
    </source>
</evidence>
<dbReference type="GO" id="GO:0005576">
    <property type="term" value="C:extracellular region"/>
    <property type="evidence" value="ECO:0007669"/>
    <property type="project" value="UniProtKB-SubCell"/>
</dbReference>